<protein>
    <submittedName>
        <fullName evidence="2">Transporter substrate-binding domain-containing protein</fullName>
    </submittedName>
</protein>
<proteinExistence type="predicted"/>
<dbReference type="SUPFAM" id="SSF53850">
    <property type="entry name" value="Periplasmic binding protein-like II"/>
    <property type="match status" value="1"/>
</dbReference>
<sequence length="241" mass="26505">MPLAGLIRSALPLGLMLLILTLQGCDHWPADPRDSLTTAIERGTLKVGVVANPPWVKITDPEAPTGLESQLITEFARELGMTVDWRTGGVEEQIEALKSFELDLLIGGFTAANPWKAEVGNTFPYYTERVLIGSRGTPPSAIDGQTIAILPDTNLAPQLRKHNAISEIRETLADSPNPVATAQWRLSGMGFASSSLELLKHKHVLLTPPGENALLMELERFLFRNRDQQQLATRLWQEAQP</sequence>
<organism evidence="2 3">
    <name type="scientific">Halopseudomonas bauzanensis</name>
    <dbReference type="NCBI Taxonomy" id="653930"/>
    <lineage>
        <taxon>Bacteria</taxon>
        <taxon>Pseudomonadati</taxon>
        <taxon>Pseudomonadota</taxon>
        <taxon>Gammaproteobacteria</taxon>
        <taxon>Pseudomonadales</taxon>
        <taxon>Pseudomonadaceae</taxon>
        <taxon>Halopseudomonas</taxon>
    </lineage>
</organism>
<comment type="caution">
    <text evidence="2">The sequence shown here is derived from an EMBL/GenBank/DDBJ whole genome shotgun (WGS) entry which is preliminary data.</text>
</comment>
<feature type="domain" description="Solute-binding protein family 3/N-terminal" evidence="1">
    <location>
        <begin position="45"/>
        <end position="232"/>
    </location>
</feature>
<reference evidence="2 3" key="1">
    <citation type="submission" date="2019-04" db="EMBL/GenBank/DDBJ databases">
        <title>Crypto-aerobic microbial life in anoxic (sulfidic) marine sediments.</title>
        <authorList>
            <person name="Bhattacharya S."/>
            <person name="Roy C."/>
            <person name="Mondal N."/>
            <person name="Sarkar J."/>
            <person name="Mandal S."/>
            <person name="Rameez M.J."/>
            <person name="Ghosh W."/>
        </authorList>
    </citation>
    <scope>NUCLEOTIDE SEQUENCE [LARGE SCALE GENOMIC DNA]</scope>
    <source>
        <strain evidence="2 3">SBBB</strain>
    </source>
</reference>
<gene>
    <name evidence="2" type="ORF">FA869_03830</name>
</gene>
<dbReference type="AlphaFoldDB" id="A0A4U0YSH8"/>
<dbReference type="Gene3D" id="3.40.190.10">
    <property type="entry name" value="Periplasmic binding protein-like II"/>
    <property type="match status" value="1"/>
</dbReference>
<evidence type="ECO:0000259" key="1">
    <source>
        <dbReference type="Pfam" id="PF00497"/>
    </source>
</evidence>
<dbReference type="RefSeq" id="WP_136868827.1">
    <property type="nucleotide sequence ID" value="NZ_SWAV01000001.1"/>
</dbReference>
<dbReference type="InterPro" id="IPR001638">
    <property type="entry name" value="Solute-binding_3/MltF_N"/>
</dbReference>
<evidence type="ECO:0000313" key="2">
    <source>
        <dbReference type="EMBL" id="TKA93316.1"/>
    </source>
</evidence>
<name>A0A4U0YSH8_9GAMM</name>
<evidence type="ECO:0000313" key="3">
    <source>
        <dbReference type="Proteomes" id="UP000305198"/>
    </source>
</evidence>
<dbReference type="Pfam" id="PF00497">
    <property type="entry name" value="SBP_bac_3"/>
    <property type="match status" value="1"/>
</dbReference>
<dbReference type="EMBL" id="SWAV01000001">
    <property type="protein sequence ID" value="TKA93316.1"/>
    <property type="molecule type" value="Genomic_DNA"/>
</dbReference>
<accession>A0A4U0YSH8</accession>
<dbReference type="Proteomes" id="UP000305198">
    <property type="component" value="Unassembled WGS sequence"/>
</dbReference>